<dbReference type="EMBL" id="SGIU01000002">
    <property type="protein sequence ID" value="TAI46998.1"/>
    <property type="molecule type" value="Genomic_DNA"/>
</dbReference>
<organism evidence="3 4">
    <name type="scientific">Flagellimonas allohymeniacidonis</name>
    <dbReference type="NCBI Taxonomy" id="2517819"/>
    <lineage>
        <taxon>Bacteria</taxon>
        <taxon>Pseudomonadati</taxon>
        <taxon>Bacteroidota</taxon>
        <taxon>Flavobacteriia</taxon>
        <taxon>Flavobacteriales</taxon>
        <taxon>Flavobacteriaceae</taxon>
        <taxon>Flagellimonas</taxon>
    </lineage>
</organism>
<feature type="signal peptide" evidence="2">
    <location>
        <begin position="1"/>
        <end position="23"/>
    </location>
</feature>
<feature type="chain" id="PRO_5020535806" evidence="2">
    <location>
        <begin position="24"/>
        <end position="236"/>
    </location>
</feature>
<name>A0A4Q8QD29_9FLAO</name>
<evidence type="ECO:0000256" key="2">
    <source>
        <dbReference type="SAM" id="SignalP"/>
    </source>
</evidence>
<evidence type="ECO:0000313" key="4">
    <source>
        <dbReference type="Proteomes" id="UP000291981"/>
    </source>
</evidence>
<keyword evidence="3" id="KW-0176">Collagen</keyword>
<accession>A0A4Q8QD29</accession>
<dbReference type="RefSeq" id="WP_130613408.1">
    <property type="nucleotide sequence ID" value="NZ_SGIU01000002.1"/>
</dbReference>
<dbReference type="Proteomes" id="UP000291981">
    <property type="component" value="Unassembled WGS sequence"/>
</dbReference>
<reference evidence="3 4" key="1">
    <citation type="submission" date="2019-02" db="EMBL/GenBank/DDBJ databases">
        <title>Draft genome sequence of Muricauda sp. 176CP4-71.</title>
        <authorList>
            <person name="Park J.-S."/>
        </authorList>
    </citation>
    <scope>NUCLEOTIDE SEQUENCE [LARGE SCALE GENOMIC DNA]</scope>
    <source>
        <strain evidence="3 4">176CP4-71</strain>
    </source>
</reference>
<feature type="region of interest" description="Disordered" evidence="1">
    <location>
        <begin position="25"/>
        <end position="53"/>
    </location>
</feature>
<keyword evidence="4" id="KW-1185">Reference proteome</keyword>
<dbReference type="OrthoDB" id="1430935at2"/>
<protein>
    <submittedName>
        <fullName evidence="3">Collagen-like protein</fullName>
    </submittedName>
</protein>
<evidence type="ECO:0000313" key="3">
    <source>
        <dbReference type="EMBL" id="TAI46998.1"/>
    </source>
</evidence>
<evidence type="ECO:0000256" key="1">
    <source>
        <dbReference type="SAM" id="MobiDB-lite"/>
    </source>
</evidence>
<gene>
    <name evidence="3" type="ORF">EW142_09890</name>
</gene>
<proteinExistence type="predicted"/>
<sequence length="236" mass="25768">MKALKLFSAALMAVTLCLTSCSPEDGTDGQPGIDGQQGNTGPVGDMGSTGATGENGVGFDELTQYGNVSLVLKGTRLDGVEFEDSALFKFTPIDFDDEYQNNTYIHDESLDNVFVFTRYLSSPGDSPQQTYVQFYVEVSNLGETDQAITYKSFYINDYAVIGDDNKYFVVDNGYDDDETEISSFTITDLTFDEETHNLTFSYAIAVNADYEGNGTGHDLSISGEVDVIVFEEITGI</sequence>
<keyword evidence="2" id="KW-0732">Signal</keyword>
<dbReference type="AlphaFoldDB" id="A0A4Q8QD29"/>
<comment type="caution">
    <text evidence="3">The sequence shown here is derived from an EMBL/GenBank/DDBJ whole genome shotgun (WGS) entry which is preliminary data.</text>
</comment>